<accession>A0ABP4WNZ3</accession>
<dbReference type="InterPro" id="IPR012296">
    <property type="entry name" value="Nuclease_put_TT1808"/>
</dbReference>
<proteinExistence type="predicted"/>
<dbReference type="EMBL" id="BAAALS010000013">
    <property type="protein sequence ID" value="GAA1757140.1"/>
    <property type="molecule type" value="Genomic_DNA"/>
</dbReference>
<name>A0ABP4WNZ3_9ACTN</name>
<dbReference type="InterPro" id="IPR011335">
    <property type="entry name" value="Restrct_endonuc-II-like"/>
</dbReference>
<feature type="domain" description="Putative restriction endonuclease" evidence="1">
    <location>
        <begin position="22"/>
        <end position="178"/>
    </location>
</feature>
<gene>
    <name evidence="2" type="ORF">GCM10009681_30440</name>
</gene>
<evidence type="ECO:0000259" key="1">
    <source>
        <dbReference type="Pfam" id="PF05685"/>
    </source>
</evidence>
<dbReference type="CDD" id="cd06260">
    <property type="entry name" value="DUF820-like"/>
    <property type="match status" value="1"/>
</dbReference>
<dbReference type="Proteomes" id="UP001500655">
    <property type="component" value="Unassembled WGS sequence"/>
</dbReference>
<dbReference type="PANTHER" id="PTHR35400">
    <property type="entry name" value="SLR1083 PROTEIN"/>
    <property type="match status" value="1"/>
</dbReference>
<dbReference type="PANTHER" id="PTHR35400:SF3">
    <property type="entry name" value="SLL1072 PROTEIN"/>
    <property type="match status" value="1"/>
</dbReference>
<dbReference type="Pfam" id="PF05685">
    <property type="entry name" value="Uma2"/>
    <property type="match status" value="1"/>
</dbReference>
<evidence type="ECO:0000313" key="2">
    <source>
        <dbReference type="EMBL" id="GAA1757140.1"/>
    </source>
</evidence>
<comment type="caution">
    <text evidence="2">The sequence shown here is derived from an EMBL/GenBank/DDBJ whole genome shotgun (WGS) entry which is preliminary data.</text>
</comment>
<reference evidence="3" key="1">
    <citation type="journal article" date="2019" name="Int. J. Syst. Evol. Microbiol.">
        <title>The Global Catalogue of Microorganisms (GCM) 10K type strain sequencing project: providing services to taxonomists for standard genome sequencing and annotation.</title>
        <authorList>
            <consortium name="The Broad Institute Genomics Platform"/>
            <consortium name="The Broad Institute Genome Sequencing Center for Infectious Disease"/>
            <person name="Wu L."/>
            <person name="Ma J."/>
        </authorList>
    </citation>
    <scope>NUCLEOTIDE SEQUENCE [LARGE SCALE GENOMIC DNA]</scope>
    <source>
        <strain evidence="3">JCM 13249</strain>
    </source>
</reference>
<dbReference type="SUPFAM" id="SSF52980">
    <property type="entry name" value="Restriction endonuclease-like"/>
    <property type="match status" value="1"/>
</dbReference>
<protein>
    <recommendedName>
        <fullName evidence="1">Putative restriction endonuclease domain-containing protein</fullName>
    </recommendedName>
</protein>
<organism evidence="2 3">
    <name type="scientific">Luedemannella helvata</name>
    <dbReference type="NCBI Taxonomy" id="349315"/>
    <lineage>
        <taxon>Bacteria</taxon>
        <taxon>Bacillati</taxon>
        <taxon>Actinomycetota</taxon>
        <taxon>Actinomycetes</taxon>
        <taxon>Micromonosporales</taxon>
        <taxon>Micromonosporaceae</taxon>
        <taxon>Luedemannella</taxon>
    </lineage>
</organism>
<sequence length="184" mass="20198">MKDFVTTQMLPLPSDGALRRTDFDNLPEAPDGWAWELHDGVLELKPMPVSYWHAEIILMLLLHWRARGRKVAAEQRVADSGYVGGGTTRNNRVADGVVFIDGHVPAADDATHSPDVIDVIIEAVSSTSEDRDSVDKLALYAELGIRHYWIVRQSPGEAIDGVVSMYDLVGGRYELVGTTLASAL</sequence>
<evidence type="ECO:0000313" key="3">
    <source>
        <dbReference type="Proteomes" id="UP001500655"/>
    </source>
</evidence>
<dbReference type="Gene3D" id="3.90.1570.10">
    <property type="entry name" value="tt1808, chain A"/>
    <property type="match status" value="1"/>
</dbReference>
<dbReference type="InterPro" id="IPR008538">
    <property type="entry name" value="Uma2"/>
</dbReference>
<keyword evidence="3" id="KW-1185">Reference proteome</keyword>